<organism evidence="1 2">
    <name type="scientific">Paramuricea clavata</name>
    <name type="common">Red gorgonian</name>
    <name type="synonym">Violescent sea-whip</name>
    <dbReference type="NCBI Taxonomy" id="317549"/>
    <lineage>
        <taxon>Eukaryota</taxon>
        <taxon>Metazoa</taxon>
        <taxon>Cnidaria</taxon>
        <taxon>Anthozoa</taxon>
        <taxon>Octocorallia</taxon>
        <taxon>Malacalcyonacea</taxon>
        <taxon>Plexauridae</taxon>
        <taxon>Paramuricea</taxon>
    </lineage>
</organism>
<comment type="caution">
    <text evidence="1">The sequence shown here is derived from an EMBL/GenBank/DDBJ whole genome shotgun (WGS) entry which is preliminary data.</text>
</comment>
<dbReference type="Gene3D" id="3.40.50.300">
    <property type="entry name" value="P-loop containing nucleotide triphosphate hydrolases"/>
    <property type="match status" value="1"/>
</dbReference>
<dbReference type="AlphaFoldDB" id="A0A6S7HE44"/>
<evidence type="ECO:0000313" key="1">
    <source>
        <dbReference type="EMBL" id="CAB4001340.1"/>
    </source>
</evidence>
<keyword evidence="2" id="KW-1185">Reference proteome</keyword>
<protein>
    <submittedName>
        <fullName evidence="1">Uncharacterized protein</fullName>
    </submittedName>
</protein>
<reference evidence="1" key="1">
    <citation type="submission" date="2020-04" db="EMBL/GenBank/DDBJ databases">
        <authorList>
            <person name="Alioto T."/>
            <person name="Alioto T."/>
            <person name="Gomez Garrido J."/>
        </authorList>
    </citation>
    <scope>NUCLEOTIDE SEQUENCE</scope>
    <source>
        <strain evidence="1">A484AB</strain>
    </source>
</reference>
<dbReference type="InterPro" id="IPR027417">
    <property type="entry name" value="P-loop_NTPase"/>
</dbReference>
<accession>A0A6S7HE44</accession>
<gene>
    <name evidence="1" type="ORF">PACLA_8A000056</name>
</gene>
<dbReference type="Proteomes" id="UP001152795">
    <property type="component" value="Unassembled WGS sequence"/>
</dbReference>
<proteinExistence type="predicted"/>
<sequence length="154" mass="17224">MALASKWQEQGKTDLAEFVSNRGPRVVNEALETAHELTMAEKRLERINKTRIQLLQEHLTQPCRDNCEGIWLRSAAEILEGNGIPVSIFAGAVYDALLRGRGKYRNIYTYGPANCGKTFLISPLKTIYECFVNPASGSFAWVGVDQAEVVYLMI</sequence>
<dbReference type="EMBL" id="CACRXK020004060">
    <property type="protein sequence ID" value="CAB4001340.1"/>
    <property type="molecule type" value="Genomic_DNA"/>
</dbReference>
<name>A0A6S7HE44_PARCT</name>
<evidence type="ECO:0000313" key="2">
    <source>
        <dbReference type="Proteomes" id="UP001152795"/>
    </source>
</evidence>